<evidence type="ECO:0000256" key="1">
    <source>
        <dbReference type="SAM" id="MobiDB-lite"/>
    </source>
</evidence>
<dbReference type="STRING" id="996637.SGM_4645"/>
<name>F3NND1_9ACTN</name>
<dbReference type="EMBL" id="AEYX01000041">
    <property type="protein sequence ID" value="EGG45317.1"/>
    <property type="molecule type" value="Genomic_DNA"/>
</dbReference>
<sequence length="65" mass="6974">MALPASLAPTWSSPAGHNCLTCAEVTARRRNLRIVFSTGRPAPFPGRSRHRRAASRRPGRPPGAA</sequence>
<dbReference type="AlphaFoldDB" id="F3NND1"/>
<accession>F3NND1</accession>
<reference evidence="2 3" key="1">
    <citation type="journal article" date="2011" name="J. Bacteriol.">
        <title>Draft genome sequence of the marine bacterium Streptomyces griseoaurantiacus M045, which produces novel manumycin-type antibiotics with a pABA core component.</title>
        <authorList>
            <person name="Li F."/>
            <person name="Jiang P."/>
            <person name="Zheng H."/>
            <person name="Wang S."/>
            <person name="Zhao G."/>
            <person name="Qin S."/>
            <person name="Liu Z."/>
        </authorList>
    </citation>
    <scope>NUCLEOTIDE SEQUENCE [LARGE SCALE GENOMIC DNA]</scope>
    <source>
        <strain evidence="2 3">M045</strain>
    </source>
</reference>
<protein>
    <submittedName>
        <fullName evidence="2">Uncharacterized protein</fullName>
    </submittedName>
</protein>
<dbReference type="Proteomes" id="UP000003022">
    <property type="component" value="Unassembled WGS sequence"/>
</dbReference>
<evidence type="ECO:0000313" key="3">
    <source>
        <dbReference type="Proteomes" id="UP000003022"/>
    </source>
</evidence>
<organism evidence="2 3">
    <name type="scientific">Streptomyces griseoaurantiacus M045</name>
    <dbReference type="NCBI Taxonomy" id="996637"/>
    <lineage>
        <taxon>Bacteria</taxon>
        <taxon>Bacillati</taxon>
        <taxon>Actinomycetota</taxon>
        <taxon>Actinomycetes</taxon>
        <taxon>Kitasatosporales</taxon>
        <taxon>Streptomycetaceae</taxon>
        <taxon>Streptomyces</taxon>
        <taxon>Streptomyces aurantiacus group</taxon>
    </lineage>
</organism>
<evidence type="ECO:0000313" key="2">
    <source>
        <dbReference type="EMBL" id="EGG45317.1"/>
    </source>
</evidence>
<gene>
    <name evidence="2" type="ORF">SGM_4645</name>
</gene>
<proteinExistence type="predicted"/>
<keyword evidence="3" id="KW-1185">Reference proteome</keyword>
<feature type="region of interest" description="Disordered" evidence="1">
    <location>
        <begin position="38"/>
        <end position="65"/>
    </location>
</feature>
<comment type="caution">
    <text evidence="2">The sequence shown here is derived from an EMBL/GenBank/DDBJ whole genome shotgun (WGS) entry which is preliminary data.</text>
</comment>
<feature type="compositionally biased region" description="Basic residues" evidence="1">
    <location>
        <begin position="47"/>
        <end position="59"/>
    </location>
</feature>